<sequence>MMIMGLMFSANAFAQNIGVEDGSIRVQQCYVVTDGVQCDFLFTATKNGSKIFGVSDFDVVSPDGRSTKGTLAGLGGPGSASGYSVNLNYYAGTPIKFSIFFVMTEKPTRLAVVGVFGKPINNVPVAAKYGAAPVAAAPAPAPATVVLKSGPYNAVLSNCKAGANGTATCIATLTPSK</sequence>
<keyword evidence="2" id="KW-1185">Reference proteome</keyword>
<evidence type="ECO:0000313" key="2">
    <source>
        <dbReference type="Proteomes" id="UP001500191"/>
    </source>
</evidence>
<evidence type="ECO:0000313" key="1">
    <source>
        <dbReference type="EMBL" id="GAA0524304.1"/>
    </source>
</evidence>
<accession>A0ABN1CRF0</accession>
<name>A0ABN1CRF0_9DEIO</name>
<reference evidence="1 2" key="1">
    <citation type="journal article" date="2019" name="Int. J. Syst. Evol. Microbiol.">
        <title>The Global Catalogue of Microorganisms (GCM) 10K type strain sequencing project: providing services to taxonomists for standard genome sequencing and annotation.</title>
        <authorList>
            <consortium name="The Broad Institute Genomics Platform"/>
            <consortium name="The Broad Institute Genome Sequencing Center for Infectious Disease"/>
            <person name="Wu L."/>
            <person name="Ma J."/>
        </authorList>
    </citation>
    <scope>NUCLEOTIDE SEQUENCE [LARGE SCALE GENOMIC DNA]</scope>
    <source>
        <strain evidence="1 2">JCM 14368</strain>
    </source>
</reference>
<gene>
    <name evidence="1" type="ORF">GCM10008937_34630</name>
</gene>
<comment type="caution">
    <text evidence="1">The sequence shown here is derived from an EMBL/GenBank/DDBJ whole genome shotgun (WGS) entry which is preliminary data.</text>
</comment>
<proteinExistence type="predicted"/>
<protein>
    <submittedName>
        <fullName evidence="1">Uncharacterized protein</fullName>
    </submittedName>
</protein>
<dbReference type="Proteomes" id="UP001500191">
    <property type="component" value="Unassembled WGS sequence"/>
</dbReference>
<organism evidence="1 2">
    <name type="scientific">Deinococcus depolymerans</name>
    <dbReference type="NCBI Taxonomy" id="392408"/>
    <lineage>
        <taxon>Bacteria</taxon>
        <taxon>Thermotogati</taxon>
        <taxon>Deinococcota</taxon>
        <taxon>Deinococci</taxon>
        <taxon>Deinococcales</taxon>
        <taxon>Deinococcaceae</taxon>
        <taxon>Deinococcus</taxon>
    </lineage>
</organism>
<dbReference type="EMBL" id="BAAADB010000037">
    <property type="protein sequence ID" value="GAA0524304.1"/>
    <property type="molecule type" value="Genomic_DNA"/>
</dbReference>